<accession>A0A1K1Q5Q6</accession>
<dbReference type="AlphaFoldDB" id="A0A1K1Q5Q6"/>
<evidence type="ECO:0000256" key="1">
    <source>
        <dbReference type="PROSITE-ProRule" id="PRU00023"/>
    </source>
</evidence>
<reference evidence="4" key="1">
    <citation type="submission" date="2016-11" db="EMBL/GenBank/DDBJ databases">
        <authorList>
            <person name="Varghese N."/>
            <person name="Submissions S."/>
        </authorList>
    </citation>
    <scope>NUCLEOTIDE SEQUENCE [LARGE SCALE GENOMIC DNA]</scope>
    <source>
        <strain evidence="4">DSM 24786</strain>
    </source>
</reference>
<dbReference type="STRING" id="76595.SAMN05660313_02353"/>
<protein>
    <submittedName>
        <fullName evidence="3">Uncharacterized conserved protein YegJ, DUF2314 family</fullName>
    </submittedName>
</protein>
<dbReference type="InterPro" id="IPR002110">
    <property type="entry name" value="Ankyrin_rpt"/>
</dbReference>
<proteinExistence type="predicted"/>
<evidence type="ECO:0000313" key="4">
    <source>
        <dbReference type="Proteomes" id="UP000183257"/>
    </source>
</evidence>
<dbReference type="InterPro" id="IPR018756">
    <property type="entry name" value="DUF2314"/>
</dbReference>
<dbReference type="Proteomes" id="UP000183257">
    <property type="component" value="Unassembled WGS sequence"/>
</dbReference>
<sequence>MSTSENKEQEVFFVKENDKMSVAYKKAQETFKFFWRELYWEQRRIVPAHSLAIVKFPFEQMFEGDEKPTIEYMWVNDIYFDGETVTGVLVNKPIQLTNVSEGDVVSCDLHKISDWMLAISGKTYGGYTIHALRSDMSEEARAQHDSSWGLDFGDYNNILNVYKQQENPENLIEHPMCVNMGDKFLEFFKENPDQVTALDEEGFTVLHRQAIAGNKRTIEILLSLGADKEAKNNKGKTALEYAKALNWEYAISALE</sequence>
<feature type="domain" description="DUF2314" evidence="2">
    <location>
        <begin position="18"/>
        <end position="152"/>
    </location>
</feature>
<evidence type="ECO:0000313" key="3">
    <source>
        <dbReference type="EMBL" id="SFW55019.1"/>
    </source>
</evidence>
<dbReference type="SUPFAM" id="SSF48403">
    <property type="entry name" value="Ankyrin repeat"/>
    <property type="match status" value="1"/>
</dbReference>
<dbReference type="RefSeq" id="WP_072303990.1">
    <property type="nucleotide sequence ID" value="NZ_FPIY01000003.1"/>
</dbReference>
<dbReference type="PROSITE" id="PS50297">
    <property type="entry name" value="ANK_REP_REGION"/>
    <property type="match status" value="1"/>
</dbReference>
<dbReference type="InterPro" id="IPR036770">
    <property type="entry name" value="Ankyrin_rpt-contain_sf"/>
</dbReference>
<organism evidence="3 4">
    <name type="scientific">Cellulophaga fucicola</name>
    <dbReference type="NCBI Taxonomy" id="76595"/>
    <lineage>
        <taxon>Bacteria</taxon>
        <taxon>Pseudomonadati</taxon>
        <taxon>Bacteroidota</taxon>
        <taxon>Flavobacteriia</taxon>
        <taxon>Flavobacteriales</taxon>
        <taxon>Flavobacteriaceae</taxon>
        <taxon>Cellulophaga</taxon>
    </lineage>
</organism>
<dbReference type="OrthoDB" id="6571369at2"/>
<dbReference type="EMBL" id="FPIY01000003">
    <property type="protein sequence ID" value="SFW55019.1"/>
    <property type="molecule type" value="Genomic_DNA"/>
</dbReference>
<keyword evidence="4" id="KW-1185">Reference proteome</keyword>
<dbReference type="PROSITE" id="PS50088">
    <property type="entry name" value="ANK_REPEAT"/>
    <property type="match status" value="1"/>
</dbReference>
<keyword evidence="1" id="KW-0040">ANK repeat</keyword>
<gene>
    <name evidence="3" type="ORF">SAMN05660313_02353</name>
</gene>
<name>A0A1K1Q5Q6_9FLAO</name>
<evidence type="ECO:0000259" key="2">
    <source>
        <dbReference type="Pfam" id="PF10077"/>
    </source>
</evidence>
<dbReference type="Gene3D" id="1.25.40.20">
    <property type="entry name" value="Ankyrin repeat-containing domain"/>
    <property type="match status" value="1"/>
</dbReference>
<feature type="repeat" description="ANK" evidence="1">
    <location>
        <begin position="201"/>
        <end position="233"/>
    </location>
</feature>
<dbReference type="Pfam" id="PF10077">
    <property type="entry name" value="DUF2314"/>
    <property type="match status" value="1"/>
</dbReference>